<dbReference type="InterPro" id="IPR036388">
    <property type="entry name" value="WH-like_DNA-bd_sf"/>
</dbReference>
<dbReference type="PROSITE" id="PS50949">
    <property type="entry name" value="HTH_GNTR"/>
    <property type="match status" value="1"/>
</dbReference>
<dbReference type="RefSeq" id="WP_132580298.1">
    <property type="nucleotide sequence ID" value="NZ_SMAJ01000003.1"/>
</dbReference>
<organism evidence="5 6">
    <name type="scientific">Paralcaligenes ureilyticus</name>
    <dbReference type="NCBI Taxonomy" id="627131"/>
    <lineage>
        <taxon>Bacteria</taxon>
        <taxon>Pseudomonadati</taxon>
        <taxon>Pseudomonadota</taxon>
        <taxon>Betaproteobacteria</taxon>
        <taxon>Burkholderiales</taxon>
        <taxon>Alcaligenaceae</taxon>
        <taxon>Paralcaligenes</taxon>
    </lineage>
</organism>
<dbReference type="Proteomes" id="UP000295525">
    <property type="component" value="Unassembled WGS sequence"/>
</dbReference>
<keyword evidence="3" id="KW-0804">Transcription</keyword>
<dbReference type="SUPFAM" id="SSF48008">
    <property type="entry name" value="GntR ligand-binding domain-like"/>
    <property type="match status" value="1"/>
</dbReference>
<keyword evidence="2" id="KW-0238">DNA-binding</keyword>
<dbReference type="EMBL" id="SMAJ01000003">
    <property type="protein sequence ID" value="TCT09556.1"/>
    <property type="molecule type" value="Genomic_DNA"/>
</dbReference>
<dbReference type="GO" id="GO:0003677">
    <property type="term" value="F:DNA binding"/>
    <property type="evidence" value="ECO:0007669"/>
    <property type="project" value="UniProtKB-KW"/>
</dbReference>
<dbReference type="SMART" id="SM00345">
    <property type="entry name" value="HTH_GNTR"/>
    <property type="match status" value="1"/>
</dbReference>
<dbReference type="Gene3D" id="1.20.120.530">
    <property type="entry name" value="GntR ligand-binding domain-like"/>
    <property type="match status" value="1"/>
</dbReference>
<evidence type="ECO:0000313" key="6">
    <source>
        <dbReference type="Proteomes" id="UP000295525"/>
    </source>
</evidence>
<accession>A0A4R3M8T4</accession>
<dbReference type="InterPro" id="IPR011711">
    <property type="entry name" value="GntR_C"/>
</dbReference>
<dbReference type="InterPro" id="IPR036390">
    <property type="entry name" value="WH_DNA-bd_sf"/>
</dbReference>
<proteinExistence type="predicted"/>
<keyword evidence="6" id="KW-1185">Reference proteome</keyword>
<evidence type="ECO:0000256" key="2">
    <source>
        <dbReference type="ARBA" id="ARBA00023125"/>
    </source>
</evidence>
<dbReference type="PANTHER" id="PTHR43537:SF45">
    <property type="entry name" value="GNTR FAMILY REGULATORY PROTEIN"/>
    <property type="match status" value="1"/>
</dbReference>
<evidence type="ECO:0000313" key="5">
    <source>
        <dbReference type="EMBL" id="TCT09556.1"/>
    </source>
</evidence>
<name>A0A4R3M8T4_9BURK</name>
<dbReference type="InterPro" id="IPR000524">
    <property type="entry name" value="Tscrpt_reg_HTH_GntR"/>
</dbReference>
<dbReference type="PRINTS" id="PR00035">
    <property type="entry name" value="HTHGNTR"/>
</dbReference>
<gene>
    <name evidence="5" type="ORF">EDC26_103175</name>
</gene>
<dbReference type="Pfam" id="PF00392">
    <property type="entry name" value="GntR"/>
    <property type="match status" value="1"/>
</dbReference>
<keyword evidence="1" id="KW-0805">Transcription regulation</keyword>
<reference evidence="5 6" key="1">
    <citation type="submission" date="2019-03" db="EMBL/GenBank/DDBJ databases">
        <title>Genomic Encyclopedia of Type Strains, Phase IV (KMG-IV): sequencing the most valuable type-strain genomes for metagenomic binning, comparative biology and taxonomic classification.</title>
        <authorList>
            <person name="Goeker M."/>
        </authorList>
    </citation>
    <scope>NUCLEOTIDE SEQUENCE [LARGE SCALE GENOMIC DNA]</scope>
    <source>
        <strain evidence="5 6">DSM 24591</strain>
    </source>
</reference>
<evidence type="ECO:0000256" key="1">
    <source>
        <dbReference type="ARBA" id="ARBA00023015"/>
    </source>
</evidence>
<evidence type="ECO:0000256" key="3">
    <source>
        <dbReference type="ARBA" id="ARBA00023163"/>
    </source>
</evidence>
<dbReference type="InterPro" id="IPR008920">
    <property type="entry name" value="TF_FadR/GntR_C"/>
</dbReference>
<feature type="domain" description="HTH gntR-type" evidence="4">
    <location>
        <begin position="18"/>
        <end position="84"/>
    </location>
</feature>
<evidence type="ECO:0000259" key="4">
    <source>
        <dbReference type="PROSITE" id="PS50949"/>
    </source>
</evidence>
<dbReference type="Pfam" id="PF07729">
    <property type="entry name" value="FCD"/>
    <property type="match status" value="1"/>
</dbReference>
<dbReference type="GO" id="GO:0003700">
    <property type="term" value="F:DNA-binding transcription factor activity"/>
    <property type="evidence" value="ECO:0007669"/>
    <property type="project" value="InterPro"/>
</dbReference>
<comment type="caution">
    <text evidence="5">The sequence shown here is derived from an EMBL/GenBank/DDBJ whole genome shotgun (WGS) entry which is preliminary data.</text>
</comment>
<dbReference type="OrthoDB" id="5343379at2"/>
<dbReference type="Gene3D" id="1.10.10.10">
    <property type="entry name" value="Winged helix-like DNA-binding domain superfamily/Winged helix DNA-binding domain"/>
    <property type="match status" value="1"/>
</dbReference>
<dbReference type="SMART" id="SM00895">
    <property type="entry name" value="FCD"/>
    <property type="match status" value="1"/>
</dbReference>
<protein>
    <submittedName>
        <fullName evidence="5">GntR family transcriptional regulator</fullName>
    </submittedName>
</protein>
<sequence>MLNENQTLSTEFQHPETVPLGNRVYEHLKADILAQKILPATLLQESELGEQFNVSRTPVREALRHLLNESLIRRSGRFYQVIEMSTKEIQDLYEVREALERMAVRLFIERAGDASIEKLYAIIENQSQALSAKDLTAFANFDTEFHLTIAATTNNPLLLEQLSAVHDKAKLVRRRDAKTTPNWFNGVIAEHERILNALGRRDIAVADAEMRYHLNSVVRLHRGLKQEPRGPSASAI</sequence>
<dbReference type="PANTHER" id="PTHR43537">
    <property type="entry name" value="TRANSCRIPTIONAL REGULATOR, GNTR FAMILY"/>
    <property type="match status" value="1"/>
</dbReference>
<dbReference type="SUPFAM" id="SSF46785">
    <property type="entry name" value="Winged helix' DNA-binding domain"/>
    <property type="match status" value="1"/>
</dbReference>
<dbReference type="AlphaFoldDB" id="A0A4R3M8T4"/>